<accession>A0A4R2IL71</accession>
<sequence>MSVSPSAVPVQSGSAFVVPGEDLAAAKMRLFDTAVVMVHRLDAVEHRRRGELGLGQLTSLELIDVLMDLPADVPVPQRSLDVTSLHQLRRCQPGVVEFTGAQVVRRVVPAVMPIMAVVYAKKWDDGLIRASRFASYCQRTVVVPDLPENADEALAEASWYGIGVAVGPKAAPVTVLQPEVFAEWRPTPAWWRFAEVAYGQLLPAQVPG</sequence>
<reference evidence="1 2" key="1">
    <citation type="submission" date="2019-03" db="EMBL/GenBank/DDBJ databases">
        <title>Genomic Encyclopedia of Type Strains, Phase IV (KMG-IV): sequencing the most valuable type-strain genomes for metagenomic binning, comparative biology and taxonomic classification.</title>
        <authorList>
            <person name="Goeker M."/>
        </authorList>
    </citation>
    <scope>NUCLEOTIDE SEQUENCE [LARGE SCALE GENOMIC DNA]</scope>
    <source>
        <strain evidence="1 2">DSM 45934</strain>
    </source>
</reference>
<dbReference type="EMBL" id="SLWS01000020">
    <property type="protein sequence ID" value="TCO45871.1"/>
    <property type="molecule type" value="Genomic_DNA"/>
</dbReference>
<protein>
    <submittedName>
        <fullName evidence="1">Uncharacterized protein</fullName>
    </submittedName>
</protein>
<comment type="caution">
    <text evidence="1">The sequence shown here is derived from an EMBL/GenBank/DDBJ whole genome shotgun (WGS) entry which is preliminary data.</text>
</comment>
<proteinExistence type="predicted"/>
<dbReference type="Proteomes" id="UP000295680">
    <property type="component" value="Unassembled WGS sequence"/>
</dbReference>
<dbReference type="OrthoDB" id="3480397at2"/>
<evidence type="ECO:0000313" key="1">
    <source>
        <dbReference type="EMBL" id="TCO45871.1"/>
    </source>
</evidence>
<dbReference type="AlphaFoldDB" id="A0A4R2IL71"/>
<gene>
    <name evidence="1" type="ORF">EV192_12057</name>
</gene>
<keyword evidence="2" id="KW-1185">Reference proteome</keyword>
<name>A0A4R2IL71_9PSEU</name>
<dbReference type="RefSeq" id="WP_132126068.1">
    <property type="nucleotide sequence ID" value="NZ_SLWS01000020.1"/>
</dbReference>
<evidence type="ECO:0000313" key="2">
    <source>
        <dbReference type="Proteomes" id="UP000295680"/>
    </source>
</evidence>
<organism evidence="1 2">
    <name type="scientific">Actinocrispum wychmicini</name>
    <dbReference type="NCBI Taxonomy" id="1213861"/>
    <lineage>
        <taxon>Bacteria</taxon>
        <taxon>Bacillati</taxon>
        <taxon>Actinomycetota</taxon>
        <taxon>Actinomycetes</taxon>
        <taxon>Pseudonocardiales</taxon>
        <taxon>Pseudonocardiaceae</taxon>
        <taxon>Actinocrispum</taxon>
    </lineage>
</organism>